<dbReference type="RefSeq" id="WP_138399507.1">
    <property type="nucleotide sequence ID" value="NZ_JBAFVI010000002.1"/>
</dbReference>
<dbReference type="GeneID" id="95773974"/>
<dbReference type="AlphaFoldDB" id="A0A6C1KV52"/>
<dbReference type="EMBL" id="VAUP01000022">
    <property type="protein sequence ID" value="TLX43153.1"/>
    <property type="molecule type" value="Genomic_DNA"/>
</dbReference>
<reference evidence="1 2" key="1">
    <citation type="submission" date="2019-05" db="EMBL/GenBank/DDBJ databases">
        <authorList>
            <person name="Zhou X."/>
        </authorList>
    </citation>
    <scope>NUCLEOTIDE SEQUENCE [LARGE SCALE GENOMIC DNA]</scope>
    <source>
        <strain evidence="1 2">DSM 432</strain>
    </source>
</reference>
<proteinExistence type="predicted"/>
<sequence>MFDRSAGPFAVCHAHNGMPFPHAKNIEALANAVKFARYHHMRCAEGGGMSPALALIDGSGNMAPLGEFDGQFLD</sequence>
<gene>
    <name evidence="1" type="ORF">FBQ73_10965</name>
</gene>
<name>A0A6C1KV52_XANAU</name>
<dbReference type="Proteomes" id="UP000305131">
    <property type="component" value="Unassembled WGS sequence"/>
</dbReference>
<organism evidence="1 2">
    <name type="scientific">Xanthobacter autotrophicus</name>
    <dbReference type="NCBI Taxonomy" id="280"/>
    <lineage>
        <taxon>Bacteria</taxon>
        <taxon>Pseudomonadati</taxon>
        <taxon>Pseudomonadota</taxon>
        <taxon>Alphaproteobacteria</taxon>
        <taxon>Hyphomicrobiales</taxon>
        <taxon>Xanthobacteraceae</taxon>
        <taxon>Xanthobacter</taxon>
    </lineage>
</organism>
<evidence type="ECO:0000313" key="2">
    <source>
        <dbReference type="Proteomes" id="UP000305131"/>
    </source>
</evidence>
<accession>A0A6C1KV52</accession>
<evidence type="ECO:0000313" key="1">
    <source>
        <dbReference type="EMBL" id="TLX43153.1"/>
    </source>
</evidence>
<protein>
    <submittedName>
        <fullName evidence="1">Uncharacterized protein</fullName>
    </submittedName>
</protein>
<comment type="caution">
    <text evidence="1">The sequence shown here is derived from an EMBL/GenBank/DDBJ whole genome shotgun (WGS) entry which is preliminary data.</text>
</comment>